<evidence type="ECO:0000256" key="1">
    <source>
        <dbReference type="ARBA" id="ARBA00022505"/>
    </source>
</evidence>
<proteinExistence type="predicted"/>
<sequence length="133" mass="14276">MNSFKAKISDIKTSGSFSLVSLNANGLKLKSIVIDTPETADYIQLNNEVNVIFKELEASIAIQANLPISLQNQISGDITDIQKGQLLARITLQTQVGPITSVITSGSADKLGLTVGQEVFALIKTNELMLSKE</sequence>
<evidence type="ECO:0000313" key="5">
    <source>
        <dbReference type="Proteomes" id="UP000075606"/>
    </source>
</evidence>
<evidence type="ECO:0000259" key="3">
    <source>
        <dbReference type="PROSITE" id="PS51866"/>
    </source>
</evidence>
<name>A0A150X496_9BACT</name>
<dbReference type="InterPro" id="IPR004606">
    <property type="entry name" value="Mop_domain"/>
</dbReference>
<dbReference type="Gene3D" id="2.40.50.100">
    <property type="match status" value="1"/>
</dbReference>
<dbReference type="EMBL" id="LRPC01000028">
    <property type="protein sequence ID" value="KYG73555.1"/>
    <property type="molecule type" value="Genomic_DNA"/>
</dbReference>
<dbReference type="RefSeq" id="WP_068221991.1">
    <property type="nucleotide sequence ID" value="NZ_CP139724.1"/>
</dbReference>
<reference evidence="4 5" key="1">
    <citation type="submission" date="2016-01" db="EMBL/GenBank/DDBJ databases">
        <title>Genome sequencing of Roseivirga spongicola UST030701-084.</title>
        <authorList>
            <person name="Selvaratnam C."/>
            <person name="Thevarajoo S."/>
            <person name="Goh K.M."/>
            <person name="Ee R."/>
            <person name="Chan K.-G."/>
            <person name="Chong C.S."/>
        </authorList>
    </citation>
    <scope>NUCLEOTIDE SEQUENCE [LARGE SCALE GENOMIC DNA]</scope>
    <source>
        <strain evidence="4 5">UST030701-084</strain>
    </source>
</reference>
<keyword evidence="1 2" id="KW-0500">Molybdenum</keyword>
<dbReference type="SUPFAM" id="SSF50331">
    <property type="entry name" value="MOP-like"/>
    <property type="match status" value="1"/>
</dbReference>
<dbReference type="InterPro" id="IPR005116">
    <property type="entry name" value="Transp-assoc_OB_typ1"/>
</dbReference>
<evidence type="ECO:0000256" key="2">
    <source>
        <dbReference type="PROSITE-ProRule" id="PRU01213"/>
    </source>
</evidence>
<dbReference type="Pfam" id="PF03459">
    <property type="entry name" value="TOBE"/>
    <property type="match status" value="1"/>
</dbReference>
<dbReference type="GO" id="GO:0015689">
    <property type="term" value="P:molybdate ion transport"/>
    <property type="evidence" value="ECO:0007669"/>
    <property type="project" value="InterPro"/>
</dbReference>
<comment type="caution">
    <text evidence="4">The sequence shown here is derived from an EMBL/GenBank/DDBJ whole genome shotgun (WGS) entry which is preliminary data.</text>
</comment>
<organism evidence="4 5">
    <name type="scientific">Roseivirga spongicola</name>
    <dbReference type="NCBI Taxonomy" id="333140"/>
    <lineage>
        <taxon>Bacteria</taxon>
        <taxon>Pseudomonadati</taxon>
        <taxon>Bacteroidota</taxon>
        <taxon>Cytophagia</taxon>
        <taxon>Cytophagales</taxon>
        <taxon>Roseivirgaceae</taxon>
        <taxon>Roseivirga</taxon>
    </lineage>
</organism>
<dbReference type="AlphaFoldDB" id="A0A150X496"/>
<dbReference type="OrthoDB" id="8719578at2"/>
<evidence type="ECO:0000313" key="4">
    <source>
        <dbReference type="EMBL" id="KYG73555.1"/>
    </source>
</evidence>
<accession>A0A150X496</accession>
<gene>
    <name evidence="4" type="ORF">AWW68_12760</name>
</gene>
<dbReference type="Proteomes" id="UP000075606">
    <property type="component" value="Unassembled WGS sequence"/>
</dbReference>
<dbReference type="InterPro" id="IPR008995">
    <property type="entry name" value="Mo/tungstate-bd_C_term_dom"/>
</dbReference>
<dbReference type="STRING" id="333140.AWW68_12760"/>
<feature type="domain" description="Mop" evidence="3">
    <location>
        <begin position="67"/>
        <end position="132"/>
    </location>
</feature>
<dbReference type="PROSITE" id="PS51866">
    <property type="entry name" value="MOP"/>
    <property type="match status" value="1"/>
</dbReference>
<keyword evidence="5" id="KW-1185">Reference proteome</keyword>
<protein>
    <recommendedName>
        <fullName evidence="3">Mop domain-containing protein</fullName>
    </recommendedName>
</protein>